<dbReference type="SUPFAM" id="SSF56281">
    <property type="entry name" value="Metallo-hydrolase/oxidoreductase"/>
    <property type="match status" value="1"/>
</dbReference>
<proteinExistence type="inferred from homology"/>
<evidence type="ECO:0000256" key="5">
    <source>
        <dbReference type="SAM" id="SignalP"/>
    </source>
</evidence>
<dbReference type="EMBL" id="JALZWP010000013">
    <property type="protein sequence ID" value="MCL1629581.1"/>
    <property type="molecule type" value="Genomic_DNA"/>
</dbReference>
<feature type="chain" id="PRO_5045838397" evidence="5">
    <location>
        <begin position="35"/>
        <end position="313"/>
    </location>
</feature>
<keyword evidence="3" id="KW-0378">Hydrolase</keyword>
<dbReference type="InterPro" id="IPR051013">
    <property type="entry name" value="MBL_superfamily_lactonases"/>
</dbReference>
<dbReference type="SMART" id="SM00849">
    <property type="entry name" value="Lactamase_B"/>
    <property type="match status" value="1"/>
</dbReference>
<comment type="caution">
    <text evidence="7">The sequence shown here is derived from an EMBL/GenBank/DDBJ whole genome shotgun (WGS) entry which is preliminary data.</text>
</comment>
<dbReference type="PROSITE" id="PS51318">
    <property type="entry name" value="TAT"/>
    <property type="match status" value="1"/>
</dbReference>
<keyword evidence="8" id="KW-1185">Reference proteome</keyword>
<keyword evidence="5" id="KW-0732">Signal</keyword>
<comment type="similarity">
    <text evidence="1">Belongs to the metallo-beta-lactamase superfamily.</text>
</comment>
<accession>A0ABT0M3Z2</accession>
<protein>
    <submittedName>
        <fullName evidence="7">MBL fold metallo-hydrolase</fullName>
    </submittedName>
</protein>
<keyword evidence="2" id="KW-0479">Metal-binding</keyword>
<dbReference type="RefSeq" id="WP_249059647.1">
    <property type="nucleotide sequence ID" value="NZ_JALZWP010000013.1"/>
</dbReference>
<evidence type="ECO:0000259" key="6">
    <source>
        <dbReference type="SMART" id="SM00849"/>
    </source>
</evidence>
<dbReference type="InterPro" id="IPR001279">
    <property type="entry name" value="Metallo-B-lactamas"/>
</dbReference>
<dbReference type="CDD" id="cd07720">
    <property type="entry name" value="OPHC2-like_MBL-fold"/>
    <property type="match status" value="1"/>
</dbReference>
<dbReference type="InterPro" id="IPR006311">
    <property type="entry name" value="TAT_signal"/>
</dbReference>
<evidence type="ECO:0000256" key="2">
    <source>
        <dbReference type="ARBA" id="ARBA00022723"/>
    </source>
</evidence>
<feature type="signal peptide" evidence="5">
    <location>
        <begin position="1"/>
        <end position="34"/>
    </location>
</feature>
<dbReference type="Proteomes" id="UP001202550">
    <property type="component" value="Unassembled WGS sequence"/>
</dbReference>
<sequence length="313" mass="33460">MTTLNTTTLTRRSLMAAGATLPLAGLAVPHSARAEAPMMGASFARHRRFNIGGFEVTTILAGTTPRENPQGIFGMNVSEEEFAEVSRANFLSTDVSQFFFTPTVVNTGSELVLFDTGLNGDAITDALASAGYTPDQIDIVVLTHMHGDHIGGMMTDGEATFPNARYVTGQTEFDHWAAAGNDGFDANVRPMAEMMSFISDGGDVVTGITGMAAPGHTPGHMVYRLQSEGAGLVIFADLANHPVWSLARPDWEVRFDSDKAMAAESRRRVLGMIAADRIPAIGYHMPFPAVGYVDTGRDGAAFRWVPEAGQLMG</sequence>
<dbReference type="PANTHER" id="PTHR42978">
    <property type="entry name" value="QUORUM-QUENCHING LACTONASE YTNP-RELATED-RELATED"/>
    <property type="match status" value="1"/>
</dbReference>
<dbReference type="InterPro" id="IPR036866">
    <property type="entry name" value="RibonucZ/Hydroxyglut_hydro"/>
</dbReference>
<dbReference type="Gene3D" id="3.60.15.10">
    <property type="entry name" value="Ribonuclease Z/Hydroxyacylglutathione hydrolase-like"/>
    <property type="match status" value="1"/>
</dbReference>
<keyword evidence="4" id="KW-0862">Zinc</keyword>
<evidence type="ECO:0000256" key="3">
    <source>
        <dbReference type="ARBA" id="ARBA00022801"/>
    </source>
</evidence>
<gene>
    <name evidence="7" type="ORF">M3N55_12650</name>
</gene>
<evidence type="ECO:0000256" key="1">
    <source>
        <dbReference type="ARBA" id="ARBA00007749"/>
    </source>
</evidence>
<name>A0ABT0M3Z2_9RHOB</name>
<reference evidence="7 8" key="1">
    <citation type="submission" date="2022-05" db="EMBL/GenBank/DDBJ databases">
        <title>Seasonal and diel survey of microbial diversity of the Tyrrhenian coast.</title>
        <authorList>
            <person name="Gattoni G."/>
            <person name="Corral P."/>
        </authorList>
    </citation>
    <scope>NUCLEOTIDE SEQUENCE [LARGE SCALE GENOMIC DNA]</scope>
    <source>
        <strain evidence="7 8">V10</strain>
    </source>
</reference>
<feature type="domain" description="Metallo-beta-lactamase" evidence="6">
    <location>
        <begin position="99"/>
        <end position="284"/>
    </location>
</feature>
<organism evidence="7 8">
    <name type="scientific">Roseinatronobacter domitianus</name>
    <dbReference type="NCBI Taxonomy" id="2940293"/>
    <lineage>
        <taxon>Bacteria</taxon>
        <taxon>Pseudomonadati</taxon>
        <taxon>Pseudomonadota</taxon>
        <taxon>Alphaproteobacteria</taxon>
        <taxon>Rhodobacterales</taxon>
        <taxon>Paracoccaceae</taxon>
        <taxon>Roseinatronobacter</taxon>
    </lineage>
</organism>
<evidence type="ECO:0000313" key="7">
    <source>
        <dbReference type="EMBL" id="MCL1629581.1"/>
    </source>
</evidence>
<dbReference type="PANTHER" id="PTHR42978:SF6">
    <property type="entry name" value="QUORUM-QUENCHING LACTONASE YTNP-RELATED"/>
    <property type="match status" value="1"/>
</dbReference>
<evidence type="ECO:0000256" key="4">
    <source>
        <dbReference type="ARBA" id="ARBA00022833"/>
    </source>
</evidence>
<evidence type="ECO:0000313" key="8">
    <source>
        <dbReference type="Proteomes" id="UP001202550"/>
    </source>
</evidence>
<dbReference type="Pfam" id="PF00753">
    <property type="entry name" value="Lactamase_B"/>
    <property type="match status" value="1"/>
</dbReference>